<dbReference type="PANTHER" id="PTHR10366:SF564">
    <property type="entry name" value="STEROL-4-ALPHA-CARBOXYLATE 3-DEHYDROGENASE, DECARBOXYLATING"/>
    <property type="match status" value="1"/>
</dbReference>
<dbReference type="PANTHER" id="PTHR10366">
    <property type="entry name" value="NAD DEPENDENT EPIMERASE/DEHYDRATASE"/>
    <property type="match status" value="1"/>
</dbReference>
<proteinExistence type="inferred from homology"/>
<dbReference type="SUPFAM" id="SSF51735">
    <property type="entry name" value="NAD(P)-binding Rossmann-fold domains"/>
    <property type="match status" value="1"/>
</dbReference>
<sequence length="189" mass="21329">HYIVMSDERSCAMEDDQLPLVLVTGATGFVGTHCVRELLEQNYRVRGTVRDKKAFRKITPLLRLPNGRDRLELYEIDLHDAKEKWIEALEGVSFVLHVASPVPVEPTEDTIKTALAGTMAVLEAAAAVQSVRKVVLTSSCTAVNDGHPNRNRVFDETVWTDMSSPHVRIRICFLYHSLWRSTSEPRCKN</sequence>
<feature type="non-terminal residue" evidence="4">
    <location>
        <position position="1"/>
    </location>
</feature>
<keyword evidence="5" id="KW-1185">Reference proteome</keyword>
<evidence type="ECO:0000259" key="3">
    <source>
        <dbReference type="Pfam" id="PF01370"/>
    </source>
</evidence>
<dbReference type="GO" id="GO:0016616">
    <property type="term" value="F:oxidoreductase activity, acting on the CH-OH group of donors, NAD or NADP as acceptor"/>
    <property type="evidence" value="ECO:0007669"/>
    <property type="project" value="TreeGrafter"/>
</dbReference>
<comment type="caution">
    <text evidence="4">The sequence shown here is derived from an EMBL/GenBank/DDBJ whole genome shotgun (WGS) entry which is preliminary data.</text>
</comment>
<dbReference type="InterPro" id="IPR036291">
    <property type="entry name" value="NAD(P)-bd_dom_sf"/>
</dbReference>
<gene>
    <name evidence="4" type="ORF">PFISCL1PPCAC_13547</name>
</gene>
<dbReference type="Pfam" id="PF01370">
    <property type="entry name" value="Epimerase"/>
    <property type="match status" value="1"/>
</dbReference>
<name>A0AAV5VRY2_9BILA</name>
<evidence type="ECO:0000256" key="2">
    <source>
        <dbReference type="ARBA" id="ARBA00023445"/>
    </source>
</evidence>
<evidence type="ECO:0000313" key="5">
    <source>
        <dbReference type="Proteomes" id="UP001432322"/>
    </source>
</evidence>
<comment type="similarity">
    <text evidence="2">Belongs to the NAD(P)-dependent epimerase/dehydratase family. Dihydroflavonol-4-reductase subfamily.</text>
</comment>
<protein>
    <recommendedName>
        <fullName evidence="3">NAD-dependent epimerase/dehydratase domain-containing protein</fullName>
    </recommendedName>
</protein>
<dbReference type="InterPro" id="IPR050425">
    <property type="entry name" value="NAD(P)_dehydrat-like"/>
</dbReference>
<accession>A0AAV5VRY2</accession>
<dbReference type="Gene3D" id="3.40.50.720">
    <property type="entry name" value="NAD(P)-binding Rossmann-like Domain"/>
    <property type="match status" value="1"/>
</dbReference>
<dbReference type="EMBL" id="BTSY01000004">
    <property type="protein sequence ID" value="GMT22250.1"/>
    <property type="molecule type" value="Genomic_DNA"/>
</dbReference>
<evidence type="ECO:0000256" key="1">
    <source>
        <dbReference type="ARBA" id="ARBA00023002"/>
    </source>
</evidence>
<evidence type="ECO:0000313" key="4">
    <source>
        <dbReference type="EMBL" id="GMT22250.1"/>
    </source>
</evidence>
<keyword evidence="1" id="KW-0560">Oxidoreductase</keyword>
<dbReference type="AlphaFoldDB" id="A0AAV5VRY2"/>
<feature type="domain" description="NAD-dependent epimerase/dehydratase" evidence="3">
    <location>
        <begin position="21"/>
        <end position="150"/>
    </location>
</feature>
<dbReference type="Proteomes" id="UP001432322">
    <property type="component" value="Unassembled WGS sequence"/>
</dbReference>
<reference evidence="4" key="1">
    <citation type="submission" date="2023-10" db="EMBL/GenBank/DDBJ databases">
        <title>Genome assembly of Pristionchus species.</title>
        <authorList>
            <person name="Yoshida K."/>
            <person name="Sommer R.J."/>
        </authorList>
    </citation>
    <scope>NUCLEOTIDE SEQUENCE</scope>
    <source>
        <strain evidence="4">RS5133</strain>
    </source>
</reference>
<organism evidence="4 5">
    <name type="scientific">Pristionchus fissidentatus</name>
    <dbReference type="NCBI Taxonomy" id="1538716"/>
    <lineage>
        <taxon>Eukaryota</taxon>
        <taxon>Metazoa</taxon>
        <taxon>Ecdysozoa</taxon>
        <taxon>Nematoda</taxon>
        <taxon>Chromadorea</taxon>
        <taxon>Rhabditida</taxon>
        <taxon>Rhabditina</taxon>
        <taxon>Diplogasteromorpha</taxon>
        <taxon>Diplogasteroidea</taxon>
        <taxon>Neodiplogasteridae</taxon>
        <taxon>Pristionchus</taxon>
    </lineage>
</organism>
<dbReference type="InterPro" id="IPR001509">
    <property type="entry name" value="Epimerase_deHydtase"/>
</dbReference>